<accession>A0A927BPY1</accession>
<proteinExistence type="predicted"/>
<dbReference type="InterPro" id="IPR027396">
    <property type="entry name" value="DsrEFH-like"/>
</dbReference>
<dbReference type="Pfam" id="PF02635">
    <property type="entry name" value="DsrE"/>
    <property type="match status" value="1"/>
</dbReference>
<comment type="caution">
    <text evidence="1">The sequence shown here is derived from an EMBL/GenBank/DDBJ whole genome shotgun (WGS) entry which is preliminary data.</text>
</comment>
<dbReference type="RefSeq" id="WP_190913902.1">
    <property type="nucleotide sequence ID" value="NZ_JACXIZ010000004.1"/>
</dbReference>
<organism evidence="1 2">
    <name type="scientific">Paenibacillus sabuli</name>
    <dbReference type="NCBI Taxonomy" id="2772509"/>
    <lineage>
        <taxon>Bacteria</taxon>
        <taxon>Bacillati</taxon>
        <taxon>Bacillota</taxon>
        <taxon>Bacilli</taxon>
        <taxon>Bacillales</taxon>
        <taxon>Paenibacillaceae</taxon>
        <taxon>Paenibacillus</taxon>
    </lineage>
</organism>
<dbReference type="InterPro" id="IPR003787">
    <property type="entry name" value="Sulphur_relay_DsrE/F-like"/>
</dbReference>
<dbReference type="SUPFAM" id="SSF75169">
    <property type="entry name" value="DsrEFH-like"/>
    <property type="match status" value="1"/>
</dbReference>
<evidence type="ECO:0000313" key="1">
    <source>
        <dbReference type="EMBL" id="MBD2843786.1"/>
    </source>
</evidence>
<name>A0A927BPY1_9BACL</name>
<keyword evidence="2" id="KW-1185">Reference proteome</keyword>
<gene>
    <name evidence="1" type="ORF">IDH44_01165</name>
</gene>
<evidence type="ECO:0000313" key="2">
    <source>
        <dbReference type="Proteomes" id="UP000621560"/>
    </source>
</evidence>
<dbReference type="AlphaFoldDB" id="A0A927BPY1"/>
<reference evidence="1" key="1">
    <citation type="submission" date="2020-09" db="EMBL/GenBank/DDBJ databases">
        <title>A novel bacterium of genus Paenibacillus, isolated from South China Sea.</title>
        <authorList>
            <person name="Huang H."/>
            <person name="Mo K."/>
            <person name="Hu Y."/>
        </authorList>
    </citation>
    <scope>NUCLEOTIDE SEQUENCE</scope>
    <source>
        <strain evidence="1">IB182496</strain>
    </source>
</reference>
<dbReference type="Proteomes" id="UP000621560">
    <property type="component" value="Unassembled WGS sequence"/>
</dbReference>
<dbReference type="EMBL" id="JACXIZ010000004">
    <property type="protein sequence ID" value="MBD2843786.1"/>
    <property type="molecule type" value="Genomic_DNA"/>
</dbReference>
<sequence>MRLFIHSTHGPEAPSQADRALLIAETALREGHEVAMFLAGDAVRMWKEPVWSSKLGLGPDAVPVADRAARIAQLGGRIVLSRLSCETRGIEPDAQTNGQWQLGEPLDLVRMTEACDKMITYG</sequence>
<protein>
    <submittedName>
        <fullName evidence="1">DsrE family protein</fullName>
    </submittedName>
</protein>
<dbReference type="Gene3D" id="3.40.1260.10">
    <property type="entry name" value="DsrEFH-like"/>
    <property type="match status" value="1"/>
</dbReference>